<dbReference type="GO" id="GO:0036381">
    <property type="term" value="F:pyridoxal 5'-phosphate synthase (glutamine hydrolysing) activity"/>
    <property type="evidence" value="ECO:0007669"/>
    <property type="project" value="UniProtKB-UniRule"/>
</dbReference>
<reference evidence="12 13" key="1">
    <citation type="submission" date="2015-01" db="EMBL/GenBank/DDBJ databases">
        <title>Draft genome of the acidophilic iron oxidizer Acidithrix ferrooxidans strain Py-F3.</title>
        <authorList>
            <person name="Poehlein A."/>
            <person name="Eisen S."/>
            <person name="Schloemann M."/>
            <person name="Johnson B.D."/>
            <person name="Daniel R."/>
            <person name="Muehling M."/>
        </authorList>
    </citation>
    <scope>NUCLEOTIDE SEQUENCE [LARGE SCALE GENOMIC DNA]</scope>
    <source>
        <strain evidence="12 13">Py-F3</strain>
    </source>
</reference>
<evidence type="ECO:0000256" key="3">
    <source>
        <dbReference type="ARBA" id="ARBA00022962"/>
    </source>
</evidence>
<feature type="active site" description="Nucleophile" evidence="9 10">
    <location>
        <position position="78"/>
    </location>
</feature>
<dbReference type="PROSITE" id="PS51273">
    <property type="entry name" value="GATASE_TYPE_1"/>
    <property type="match status" value="1"/>
</dbReference>
<evidence type="ECO:0000256" key="4">
    <source>
        <dbReference type="ARBA" id="ARBA00023239"/>
    </source>
</evidence>
<feature type="binding site" evidence="9 11">
    <location>
        <begin position="135"/>
        <end position="136"/>
    </location>
    <ligand>
        <name>L-glutamine</name>
        <dbReference type="ChEBI" id="CHEBI:58359"/>
    </ligand>
</feature>
<comment type="similarity">
    <text evidence="9">Belongs to the glutaminase PdxT/SNO family.</text>
</comment>
<dbReference type="GO" id="GO:1903600">
    <property type="term" value="C:glutaminase complex"/>
    <property type="evidence" value="ECO:0007669"/>
    <property type="project" value="TreeGrafter"/>
</dbReference>
<dbReference type="InterPro" id="IPR002161">
    <property type="entry name" value="PdxT/SNO"/>
</dbReference>
<dbReference type="RefSeq" id="WP_235347610.1">
    <property type="nucleotide sequence ID" value="NZ_JXYS01000025.1"/>
</dbReference>
<evidence type="ECO:0000256" key="11">
    <source>
        <dbReference type="PIRSR" id="PIRSR005639-2"/>
    </source>
</evidence>
<dbReference type="PROSITE" id="PS51130">
    <property type="entry name" value="PDXT_SNO_2"/>
    <property type="match status" value="1"/>
</dbReference>
<evidence type="ECO:0000256" key="8">
    <source>
        <dbReference type="ARBA" id="ARBA00064749"/>
    </source>
</evidence>
<keyword evidence="12" id="KW-0808">Transferase</keyword>
<dbReference type="GO" id="GO:0004359">
    <property type="term" value="F:glutaminase activity"/>
    <property type="evidence" value="ECO:0007669"/>
    <property type="project" value="UniProtKB-UniRule"/>
</dbReference>
<evidence type="ECO:0000256" key="7">
    <source>
        <dbReference type="ARBA" id="ARBA00054599"/>
    </source>
</evidence>
<evidence type="ECO:0000256" key="9">
    <source>
        <dbReference type="HAMAP-Rule" id="MF_01615"/>
    </source>
</evidence>
<dbReference type="SUPFAM" id="SSF52317">
    <property type="entry name" value="Class I glutamine amidotransferase-like"/>
    <property type="match status" value="1"/>
</dbReference>
<dbReference type="GO" id="GO:0042823">
    <property type="term" value="P:pyridoxal phosphate biosynthetic process"/>
    <property type="evidence" value="ECO:0007669"/>
    <property type="project" value="UniProtKB-UniRule"/>
</dbReference>
<feature type="active site" description="Charge relay system" evidence="9 10">
    <location>
        <position position="180"/>
    </location>
</feature>
<dbReference type="EC" id="3.5.1.2" evidence="9"/>
<feature type="binding site" evidence="9 11">
    <location>
        <position position="107"/>
    </location>
    <ligand>
        <name>L-glutamine</name>
        <dbReference type="ChEBI" id="CHEBI:58359"/>
    </ligand>
</feature>
<evidence type="ECO:0000256" key="6">
    <source>
        <dbReference type="ARBA" id="ARBA00049534"/>
    </source>
</evidence>
<keyword evidence="13" id="KW-1185">Reference proteome</keyword>
<dbReference type="GO" id="GO:0008614">
    <property type="term" value="P:pyridoxine metabolic process"/>
    <property type="evidence" value="ECO:0007669"/>
    <property type="project" value="TreeGrafter"/>
</dbReference>
<accession>A0A0D8HJC3</accession>
<dbReference type="Proteomes" id="UP000032360">
    <property type="component" value="Unassembled WGS sequence"/>
</dbReference>
<dbReference type="HAMAP" id="MF_01615">
    <property type="entry name" value="PdxT"/>
    <property type="match status" value="1"/>
</dbReference>
<keyword evidence="1 9" id="KW-0378">Hydrolase</keyword>
<keyword evidence="4 9" id="KW-0456">Lyase</keyword>
<evidence type="ECO:0000256" key="5">
    <source>
        <dbReference type="ARBA" id="ARBA00047992"/>
    </source>
</evidence>
<dbReference type="Gene3D" id="3.40.50.880">
    <property type="match status" value="1"/>
</dbReference>
<comment type="subunit">
    <text evidence="8 9">In the presence of PdxS, forms a dodecamer of heterodimers. Only shows activity in the heterodimer.</text>
</comment>
<dbReference type="PANTHER" id="PTHR31559:SF0">
    <property type="entry name" value="PYRIDOXAL 5'-PHOSPHATE SYNTHASE SUBUNIT SNO1-RELATED"/>
    <property type="match status" value="1"/>
</dbReference>
<comment type="catalytic activity">
    <reaction evidence="5 9">
        <text>aldehydo-D-ribose 5-phosphate + D-glyceraldehyde 3-phosphate + L-glutamine = pyridoxal 5'-phosphate + L-glutamate + phosphate + 3 H2O + H(+)</text>
        <dbReference type="Rhea" id="RHEA:31507"/>
        <dbReference type="ChEBI" id="CHEBI:15377"/>
        <dbReference type="ChEBI" id="CHEBI:15378"/>
        <dbReference type="ChEBI" id="CHEBI:29985"/>
        <dbReference type="ChEBI" id="CHEBI:43474"/>
        <dbReference type="ChEBI" id="CHEBI:58273"/>
        <dbReference type="ChEBI" id="CHEBI:58359"/>
        <dbReference type="ChEBI" id="CHEBI:59776"/>
        <dbReference type="ChEBI" id="CHEBI:597326"/>
        <dbReference type="EC" id="4.3.3.6"/>
    </reaction>
</comment>
<sequence>MNVGVLALQGDFREHQEAFARIDVSSKLVRLPKDMVGITHLVFPGGESTAISMLLESSGLFGAIGEFLANQGACFGTCAGMILLSKEIHDGRADQIAFGGIDISVRRNGFGRQVDSFEADLQVKGLDTPMRGAFIRAPVVTRVGAGVEVLASVTYDFGPNRIESVPAVCRNANVLVSSFHPEVTNDSRLHKLFVDDFRV</sequence>
<organism evidence="12 13">
    <name type="scientific">Acidithrix ferrooxidans</name>
    <dbReference type="NCBI Taxonomy" id="1280514"/>
    <lineage>
        <taxon>Bacteria</taxon>
        <taxon>Bacillati</taxon>
        <taxon>Actinomycetota</taxon>
        <taxon>Acidimicrobiia</taxon>
        <taxon>Acidimicrobiales</taxon>
        <taxon>Acidimicrobiaceae</taxon>
        <taxon>Acidithrix</taxon>
    </lineage>
</organism>
<dbReference type="PATRIC" id="fig|1280514.3.peg.1289"/>
<protein>
    <recommendedName>
        <fullName evidence="9">Pyridoxal 5'-phosphate synthase subunit PdxT</fullName>
        <ecNumber evidence="9">4.3.3.6</ecNumber>
    </recommendedName>
    <alternativeName>
        <fullName evidence="9">Pdx2</fullName>
    </alternativeName>
    <alternativeName>
        <fullName evidence="9">Pyridoxal 5'-phosphate synthase glutaminase subunit</fullName>
        <ecNumber evidence="9">3.5.1.2</ecNumber>
    </alternativeName>
</protein>
<dbReference type="PANTHER" id="PTHR31559">
    <property type="entry name" value="PYRIDOXAL 5'-PHOSPHATE SYNTHASE SUBUNIT SNO"/>
    <property type="match status" value="1"/>
</dbReference>
<dbReference type="FunFam" id="3.40.50.880:FF:000010">
    <property type="entry name" value="uncharacterized protein LOC100176842 isoform X2"/>
    <property type="match status" value="1"/>
</dbReference>
<dbReference type="Pfam" id="PF01174">
    <property type="entry name" value="SNO"/>
    <property type="match status" value="1"/>
</dbReference>
<dbReference type="GO" id="GO:0006543">
    <property type="term" value="P:L-glutamine catabolic process"/>
    <property type="evidence" value="ECO:0007669"/>
    <property type="project" value="UniProtKB-UniRule"/>
</dbReference>
<evidence type="ECO:0000256" key="2">
    <source>
        <dbReference type="ARBA" id="ARBA00022898"/>
    </source>
</evidence>
<evidence type="ECO:0000256" key="10">
    <source>
        <dbReference type="PIRSR" id="PIRSR005639-1"/>
    </source>
</evidence>
<name>A0A0D8HJC3_9ACTN</name>
<dbReference type="AlphaFoldDB" id="A0A0D8HJC3"/>
<dbReference type="EMBL" id="JXYS01000025">
    <property type="protein sequence ID" value="KJF18075.1"/>
    <property type="molecule type" value="Genomic_DNA"/>
</dbReference>
<comment type="caution">
    <text evidence="12">The sequence shown here is derived from an EMBL/GenBank/DDBJ whole genome shotgun (WGS) entry which is preliminary data.</text>
</comment>
<keyword evidence="3 9" id="KW-0315">Glutamine amidotransferase</keyword>
<dbReference type="PIRSF" id="PIRSF005639">
    <property type="entry name" value="Glut_amidoT_SNO"/>
    <property type="match status" value="1"/>
</dbReference>
<dbReference type="InterPro" id="IPR029062">
    <property type="entry name" value="Class_I_gatase-like"/>
</dbReference>
<dbReference type="CDD" id="cd01749">
    <property type="entry name" value="GATase1_PB"/>
    <property type="match status" value="1"/>
</dbReference>
<gene>
    <name evidence="9 12" type="primary">pdxT</name>
    <name evidence="12" type="ORF">AXFE_09760</name>
</gene>
<evidence type="ECO:0000313" key="12">
    <source>
        <dbReference type="EMBL" id="KJF18075.1"/>
    </source>
</evidence>
<feature type="binding site" evidence="9 11">
    <location>
        <begin position="46"/>
        <end position="48"/>
    </location>
    <ligand>
        <name>L-glutamine</name>
        <dbReference type="ChEBI" id="CHEBI:58359"/>
    </ligand>
</feature>
<comment type="function">
    <text evidence="7 9">Catalyzes the hydrolysis of glutamine to glutamate and ammonia as part of the biosynthesis of pyridoxal 5'-phosphate. The resulting ammonia molecule is channeled to the active site of PdxS.</text>
</comment>
<evidence type="ECO:0000256" key="1">
    <source>
        <dbReference type="ARBA" id="ARBA00022801"/>
    </source>
</evidence>
<comment type="pathway">
    <text evidence="9">Cofactor biosynthesis; pyridoxal 5'-phosphate biosynthesis.</text>
</comment>
<feature type="active site" description="Charge relay system" evidence="9 10">
    <location>
        <position position="182"/>
    </location>
</feature>
<dbReference type="STRING" id="1280514.AXFE_09760"/>
<dbReference type="NCBIfam" id="TIGR03800">
    <property type="entry name" value="PLP_synth_Pdx2"/>
    <property type="match status" value="1"/>
</dbReference>
<keyword evidence="2 9" id="KW-0663">Pyridoxal phosphate</keyword>
<proteinExistence type="inferred from homology"/>
<dbReference type="UniPathway" id="UPA00245"/>
<evidence type="ECO:0000313" key="13">
    <source>
        <dbReference type="Proteomes" id="UP000032360"/>
    </source>
</evidence>
<comment type="catalytic activity">
    <reaction evidence="6 9">
        <text>L-glutamine + H2O = L-glutamate + NH4(+)</text>
        <dbReference type="Rhea" id="RHEA:15889"/>
        <dbReference type="ChEBI" id="CHEBI:15377"/>
        <dbReference type="ChEBI" id="CHEBI:28938"/>
        <dbReference type="ChEBI" id="CHEBI:29985"/>
        <dbReference type="ChEBI" id="CHEBI:58359"/>
        <dbReference type="EC" id="3.5.1.2"/>
    </reaction>
</comment>
<dbReference type="GO" id="GO:0005829">
    <property type="term" value="C:cytosol"/>
    <property type="evidence" value="ECO:0007669"/>
    <property type="project" value="TreeGrafter"/>
</dbReference>
<dbReference type="EC" id="4.3.3.6" evidence="9"/>
<dbReference type="GO" id="GO:0016740">
    <property type="term" value="F:transferase activity"/>
    <property type="evidence" value="ECO:0007669"/>
    <property type="project" value="UniProtKB-KW"/>
</dbReference>